<dbReference type="RefSeq" id="XP_011398131.1">
    <property type="nucleotide sequence ID" value="XM_011399829.1"/>
</dbReference>
<evidence type="ECO:0000256" key="1">
    <source>
        <dbReference type="ARBA" id="ARBA00004370"/>
    </source>
</evidence>
<dbReference type="EMBL" id="QOKY01000126">
    <property type="protein sequence ID" value="RMZ57652.1"/>
    <property type="molecule type" value="Genomic_DNA"/>
</dbReference>
<protein>
    <submittedName>
        <fullName evidence="11">Amino acid permease 5</fullName>
    </submittedName>
</protein>
<reference evidence="11 13" key="1">
    <citation type="journal article" date="2014" name="BMC Genomics">
        <title>Oil accumulation mechanisms of the oleaginous microalga Chlorella protothecoides revealed through its genome, transcriptomes, and proteomes.</title>
        <authorList>
            <person name="Gao C."/>
            <person name="Wang Y."/>
            <person name="Shen Y."/>
            <person name="Yan D."/>
            <person name="He X."/>
            <person name="Dai J."/>
            <person name="Wu Q."/>
        </authorList>
    </citation>
    <scope>NUCLEOTIDE SEQUENCE [LARGE SCALE GENOMIC DNA]</scope>
    <source>
        <strain evidence="11 13">0710</strain>
    </source>
</reference>
<evidence type="ECO:0000313" key="10">
    <source>
        <dbReference type="EMBL" id="JAT73666.1"/>
    </source>
</evidence>
<dbReference type="eggNOG" id="KOG1303">
    <property type="taxonomic scope" value="Eukaryota"/>
</dbReference>
<feature type="transmembrane region" description="Helical" evidence="8">
    <location>
        <begin position="40"/>
        <end position="59"/>
    </location>
</feature>
<dbReference type="AlphaFoldDB" id="A0A087SHN5"/>
<evidence type="ECO:0000313" key="14">
    <source>
        <dbReference type="Proteomes" id="UP000279271"/>
    </source>
</evidence>
<reference evidence="14" key="3">
    <citation type="journal article" date="2018" name="Algal Res.">
        <title>Characterization of plant carbon substrate utilization by Auxenochlorella protothecoides.</title>
        <authorList>
            <person name="Vogler B.W."/>
            <person name="Starkenburg S.R."/>
            <person name="Sudasinghe N."/>
            <person name="Schambach J.Y."/>
            <person name="Rollin J.A."/>
            <person name="Pattathil S."/>
            <person name="Barry A.N."/>
        </authorList>
    </citation>
    <scope>NUCLEOTIDE SEQUENCE [LARGE SCALE GENOMIC DNA]</scope>
    <source>
        <strain evidence="14">UTEX 25</strain>
    </source>
</reference>
<keyword evidence="13" id="KW-1185">Reference proteome</keyword>
<dbReference type="Pfam" id="PF01490">
    <property type="entry name" value="Aa_trans"/>
    <property type="match status" value="1"/>
</dbReference>
<evidence type="ECO:0000256" key="7">
    <source>
        <dbReference type="SAM" id="MobiDB-lite"/>
    </source>
</evidence>
<evidence type="ECO:0000259" key="9">
    <source>
        <dbReference type="Pfam" id="PF01490"/>
    </source>
</evidence>
<feature type="transmembrane region" description="Helical" evidence="8">
    <location>
        <begin position="185"/>
        <end position="208"/>
    </location>
</feature>
<feature type="transmembrane region" description="Helical" evidence="8">
    <location>
        <begin position="350"/>
        <end position="371"/>
    </location>
</feature>
<reference evidence="12" key="5">
    <citation type="submission" date="2018-11" db="EMBL/GenBank/DDBJ databases">
        <title>Characterization of plant carbon substrate utilization by Auxenochlorella protothecoides.</title>
        <authorList>
            <person name="Vogler B.W."/>
            <person name="Starkenburg S.R."/>
            <person name="Sudasinghe N."/>
            <person name="Schambach J.Y."/>
            <person name="Rollin J.A."/>
            <person name="Pattathil S."/>
            <person name="Barry A.N."/>
        </authorList>
    </citation>
    <scope>NUCLEOTIDE SEQUENCE [LARGE SCALE GENOMIC DNA]</scope>
    <source>
        <strain evidence="12">UTEX 25</strain>
    </source>
</reference>
<sequence>MADQFVVAGNGGMKGDEESPMAKFSSGEDSDLEASRHGNWVTGVFHIITAVVGAGVLSLSYSIAQLGWIGGMLVLLAFAGITWYTTRLLADVCLVNGVRQRSYMGAVRTLMGETHCRLLACVQYFNLFLTAIAYNITGATSMSNVAKTYCNAEGEGCFDKYWVFCVIFGGAQLVLSQLPNMDSLWVVSAVGMFTSFAYSIIALALAINEGSSGESSIHGVPNTPAGKMWSVFNAMGAIVFAYSFSFILVEITDTMRSAGRGPVFHIKRAVNVSMVIITSFYIAVAVSGYVAFGNEVCGNIISCFTTPVWLIRATNIFVLIHMLPAYQVFSQPLFEFLQRQMASVKAFPPWVASVAFRIVFRSAYVAFVAFISVCLPFFSDIVGLIGAIGFWPATVFYPIEMYIRYRKPGPTARYALEALNVLCFLVTVCAIAGSVQLIVADSADYEVFGS</sequence>
<keyword evidence="2" id="KW-0813">Transport</keyword>
<name>A0A087SHN5_AUXPR</name>
<organism evidence="11 13">
    <name type="scientific">Auxenochlorella protothecoides</name>
    <name type="common">Green microalga</name>
    <name type="synonym">Chlorella protothecoides</name>
    <dbReference type="NCBI Taxonomy" id="3075"/>
    <lineage>
        <taxon>Eukaryota</taxon>
        <taxon>Viridiplantae</taxon>
        <taxon>Chlorophyta</taxon>
        <taxon>core chlorophytes</taxon>
        <taxon>Trebouxiophyceae</taxon>
        <taxon>Chlorellales</taxon>
        <taxon>Chlorellaceae</taxon>
        <taxon>Auxenochlorella</taxon>
    </lineage>
</organism>
<evidence type="ECO:0000313" key="11">
    <source>
        <dbReference type="EMBL" id="KFM25239.1"/>
    </source>
</evidence>
<evidence type="ECO:0000313" key="13">
    <source>
        <dbReference type="Proteomes" id="UP000028924"/>
    </source>
</evidence>
<feature type="transmembrane region" description="Helical" evidence="8">
    <location>
        <begin position="377"/>
        <end position="397"/>
    </location>
</feature>
<comment type="subcellular location">
    <subcellularLocation>
        <location evidence="1">Membrane</location>
    </subcellularLocation>
</comment>
<evidence type="ECO:0000256" key="4">
    <source>
        <dbReference type="ARBA" id="ARBA00022970"/>
    </source>
</evidence>
<dbReference type="EMBL" id="GDKF01004956">
    <property type="protein sequence ID" value="JAT73666.1"/>
    <property type="molecule type" value="Transcribed_RNA"/>
</dbReference>
<dbReference type="Proteomes" id="UP000279271">
    <property type="component" value="Unassembled WGS sequence"/>
</dbReference>
<keyword evidence="4" id="KW-0029">Amino-acid transport</keyword>
<accession>A0A087SHN5</accession>
<dbReference type="PANTHER" id="PTHR48017">
    <property type="entry name" value="OS05G0424000 PROTEIN-RELATED"/>
    <property type="match status" value="1"/>
</dbReference>
<feature type="transmembrane region" description="Helical" evidence="8">
    <location>
        <begin position="269"/>
        <end position="289"/>
    </location>
</feature>
<dbReference type="KEGG" id="apro:F751_3919"/>
<evidence type="ECO:0000256" key="8">
    <source>
        <dbReference type="SAM" id="Phobius"/>
    </source>
</evidence>
<feature type="transmembrane region" description="Helical" evidence="8">
    <location>
        <begin position="161"/>
        <end position="178"/>
    </location>
</feature>
<dbReference type="Proteomes" id="UP000028924">
    <property type="component" value="Unassembled WGS sequence"/>
</dbReference>
<feature type="transmembrane region" description="Helical" evidence="8">
    <location>
        <begin position="66"/>
        <end position="85"/>
    </location>
</feature>
<keyword evidence="3 8" id="KW-0812">Transmembrane</keyword>
<evidence type="ECO:0000256" key="2">
    <source>
        <dbReference type="ARBA" id="ARBA00022448"/>
    </source>
</evidence>
<evidence type="ECO:0000256" key="3">
    <source>
        <dbReference type="ARBA" id="ARBA00022692"/>
    </source>
</evidence>
<feature type="transmembrane region" description="Helical" evidence="8">
    <location>
        <begin position="228"/>
        <end position="249"/>
    </location>
</feature>
<dbReference type="GeneID" id="23615310"/>
<evidence type="ECO:0000256" key="6">
    <source>
        <dbReference type="ARBA" id="ARBA00023136"/>
    </source>
</evidence>
<reference evidence="10" key="2">
    <citation type="submission" date="2015-08" db="EMBL/GenBank/DDBJ databases">
        <authorList>
            <person name="Babu N.S."/>
            <person name="Beckwith C.J."/>
            <person name="Beseler K.G."/>
            <person name="Brison A."/>
            <person name="Carone J.V."/>
            <person name="Caskin T.P."/>
            <person name="Diamond M."/>
            <person name="Durham M.E."/>
            <person name="Foxe J.M."/>
            <person name="Go M."/>
            <person name="Henderson B.A."/>
            <person name="Jones I.B."/>
            <person name="McGettigan J.A."/>
            <person name="Micheletti S.J."/>
            <person name="Nasrallah M.E."/>
            <person name="Ortiz D."/>
            <person name="Piller C.R."/>
            <person name="Privatt S.R."/>
            <person name="Schneider S.L."/>
            <person name="Sharp S."/>
            <person name="Smith T.C."/>
            <person name="Stanton J.D."/>
            <person name="Ullery H.E."/>
            <person name="Wilson R.J."/>
            <person name="Serrano M.G."/>
            <person name="Buck G."/>
            <person name="Lee V."/>
            <person name="Wang Y."/>
            <person name="Carvalho R."/>
            <person name="Voegtly L."/>
            <person name="Shi R."/>
            <person name="Duckworth R."/>
            <person name="Johnson A."/>
            <person name="Loviza R."/>
            <person name="Walstead R."/>
            <person name="Shah Z."/>
            <person name="Kiflezghi M."/>
            <person name="Wade K."/>
            <person name="Ball S.L."/>
            <person name="Bradley K.W."/>
            <person name="Asai D.J."/>
            <person name="Bowman C.A."/>
            <person name="Russell D.A."/>
            <person name="Pope W.H."/>
            <person name="Jacobs-Sera D."/>
            <person name="Hendrix R.W."/>
            <person name="Hatfull G.F."/>
        </authorList>
    </citation>
    <scope>NUCLEOTIDE SEQUENCE</scope>
</reference>
<dbReference type="GO" id="GO:0006865">
    <property type="term" value="P:amino acid transport"/>
    <property type="evidence" value="ECO:0007669"/>
    <property type="project" value="UniProtKB-KW"/>
</dbReference>
<feature type="transmembrane region" description="Helical" evidence="8">
    <location>
        <begin position="418"/>
        <end position="440"/>
    </location>
</feature>
<reference evidence="12" key="4">
    <citation type="submission" date="2018-10" db="EMBL/GenBank/DDBJ databases">
        <authorList>
            <person name="Hovde B."/>
            <person name="Zhang X."/>
        </authorList>
    </citation>
    <scope>NUCLEOTIDE SEQUENCE [LARGE SCALE GENOMIC DNA]</scope>
    <source>
        <strain evidence="12">UTEX 25</strain>
    </source>
</reference>
<dbReference type="GO" id="GO:0016020">
    <property type="term" value="C:membrane"/>
    <property type="evidence" value="ECO:0007669"/>
    <property type="project" value="UniProtKB-SubCell"/>
</dbReference>
<keyword evidence="5 8" id="KW-1133">Transmembrane helix</keyword>
<feature type="region of interest" description="Disordered" evidence="7">
    <location>
        <begin position="9"/>
        <end position="30"/>
    </location>
</feature>
<dbReference type="Gene3D" id="1.20.1740.10">
    <property type="entry name" value="Amino acid/polyamine transporter I"/>
    <property type="match status" value="1"/>
</dbReference>
<feature type="transmembrane region" description="Helical" evidence="8">
    <location>
        <begin position="309"/>
        <end position="329"/>
    </location>
</feature>
<feature type="domain" description="Amino acid transporter transmembrane" evidence="9">
    <location>
        <begin position="37"/>
        <end position="436"/>
    </location>
</feature>
<proteinExistence type="predicted"/>
<evidence type="ECO:0000256" key="5">
    <source>
        <dbReference type="ARBA" id="ARBA00022989"/>
    </source>
</evidence>
<evidence type="ECO:0000313" key="12">
    <source>
        <dbReference type="EMBL" id="RMZ57652.1"/>
    </source>
</evidence>
<gene>
    <name evidence="12" type="ORF">APUTEX25_001852</name>
    <name evidence="11" type="ORF">F751_3919</name>
    <name evidence="10" type="ORF">g.27283</name>
</gene>
<dbReference type="EMBL" id="KL662114">
    <property type="protein sequence ID" value="KFM25239.1"/>
    <property type="molecule type" value="Genomic_DNA"/>
</dbReference>
<keyword evidence="6 8" id="KW-0472">Membrane</keyword>
<dbReference type="InterPro" id="IPR013057">
    <property type="entry name" value="AA_transpt_TM"/>
</dbReference>
<dbReference type="OrthoDB" id="40134at2759"/>